<accession>A0A164QJH0</accession>
<dbReference type="EMBL" id="KV419426">
    <property type="protein sequence ID" value="KZS89714.1"/>
    <property type="molecule type" value="Genomic_DNA"/>
</dbReference>
<sequence length="142" mass="15591">MSIYGASYIRRTTKRAISITSSPLAAKCSSSFLENRSLRAPGNQCEVKYSPIVRISSRQPAPTDQYKGMLVSPRGYLSTRTKIFALAPSAGVNNAILKDKLTGVMRRKELSPPPITSCSMKYENRPSLARATCILDSDCELN</sequence>
<keyword evidence="2" id="KW-1185">Reference proteome</keyword>
<evidence type="ECO:0000313" key="1">
    <source>
        <dbReference type="EMBL" id="KZS89714.1"/>
    </source>
</evidence>
<name>A0A164QJH0_9AGAM</name>
<protein>
    <submittedName>
        <fullName evidence="1">Uncharacterized protein</fullName>
    </submittedName>
</protein>
<proteinExistence type="predicted"/>
<organism evidence="1 2">
    <name type="scientific">Sistotremastrum niveocremeum HHB9708</name>
    <dbReference type="NCBI Taxonomy" id="1314777"/>
    <lineage>
        <taxon>Eukaryota</taxon>
        <taxon>Fungi</taxon>
        <taxon>Dikarya</taxon>
        <taxon>Basidiomycota</taxon>
        <taxon>Agaricomycotina</taxon>
        <taxon>Agaricomycetes</taxon>
        <taxon>Sistotremastrales</taxon>
        <taxon>Sistotremastraceae</taxon>
        <taxon>Sertulicium</taxon>
        <taxon>Sertulicium niveocremeum</taxon>
    </lineage>
</organism>
<evidence type="ECO:0000313" key="2">
    <source>
        <dbReference type="Proteomes" id="UP000076722"/>
    </source>
</evidence>
<gene>
    <name evidence="1" type="ORF">SISNIDRAFT_489124</name>
</gene>
<dbReference type="Proteomes" id="UP000076722">
    <property type="component" value="Unassembled WGS sequence"/>
</dbReference>
<reference evidence="1 2" key="1">
    <citation type="journal article" date="2016" name="Mol. Biol. Evol.">
        <title>Comparative Genomics of Early-Diverging Mushroom-Forming Fungi Provides Insights into the Origins of Lignocellulose Decay Capabilities.</title>
        <authorList>
            <person name="Nagy L.G."/>
            <person name="Riley R."/>
            <person name="Tritt A."/>
            <person name="Adam C."/>
            <person name="Daum C."/>
            <person name="Floudas D."/>
            <person name="Sun H."/>
            <person name="Yadav J.S."/>
            <person name="Pangilinan J."/>
            <person name="Larsson K.H."/>
            <person name="Matsuura K."/>
            <person name="Barry K."/>
            <person name="Labutti K."/>
            <person name="Kuo R."/>
            <person name="Ohm R.A."/>
            <person name="Bhattacharya S.S."/>
            <person name="Shirouzu T."/>
            <person name="Yoshinaga Y."/>
            <person name="Martin F.M."/>
            <person name="Grigoriev I.V."/>
            <person name="Hibbett D.S."/>
        </authorList>
    </citation>
    <scope>NUCLEOTIDE SEQUENCE [LARGE SCALE GENOMIC DNA]</scope>
    <source>
        <strain evidence="1 2">HHB9708</strain>
    </source>
</reference>
<dbReference type="AlphaFoldDB" id="A0A164QJH0"/>